<dbReference type="Proteomes" id="UP000279029">
    <property type="component" value="Chromosome"/>
</dbReference>
<gene>
    <name evidence="2" type="ORF">PATL70BA_1428</name>
</gene>
<name>A0A3P7PAV7_9FIRM</name>
<dbReference type="OrthoDB" id="9762440at2"/>
<evidence type="ECO:0000259" key="1">
    <source>
        <dbReference type="Pfam" id="PF03432"/>
    </source>
</evidence>
<keyword evidence="3" id="KW-1185">Reference proteome</keyword>
<sequence length="318" mass="37082">MAVIEFINGKNDSLSALKRVLEYINNSAKTEELLKGSHNCNIQKSYNDMYMSKRVQNKVKGRQYVHFTQSFAPYDKVTPELVKKIADELVQHQSFNGYQVAYAVHTDRDHLHTHFVVNTVHMESGKKWRQSREELQAFKDYSDDLCRKYGLIITKGKKGNHVNRGEYRTKDKGMSWKYELFLAVKHCKWSSMSKDDFISNMNKLGYSVNWKDERKYITFSNKEGNKCRNRKLYPPEHFTKEALLNAFEKNAQFAKERTQENTIEMLLSSIKLLQSQDHSSNAKHYPLSILEGNGLKDKIAEIKKGKGLDWDKDNGMDM</sequence>
<feature type="domain" description="MobA/VirD2-like nuclease" evidence="1">
    <location>
        <begin position="23"/>
        <end position="151"/>
    </location>
</feature>
<proteinExistence type="predicted"/>
<evidence type="ECO:0000313" key="2">
    <source>
        <dbReference type="EMBL" id="VDN47313.1"/>
    </source>
</evidence>
<evidence type="ECO:0000313" key="3">
    <source>
        <dbReference type="Proteomes" id="UP000279029"/>
    </source>
</evidence>
<dbReference type="Pfam" id="PF03432">
    <property type="entry name" value="Relaxase"/>
    <property type="match status" value="1"/>
</dbReference>
<dbReference type="EMBL" id="LR130778">
    <property type="protein sequence ID" value="VDN47313.1"/>
    <property type="molecule type" value="Genomic_DNA"/>
</dbReference>
<reference evidence="2 3" key="1">
    <citation type="submission" date="2018-09" db="EMBL/GenBank/DDBJ databases">
        <authorList>
            <person name="Postec A."/>
        </authorList>
    </citation>
    <scope>NUCLEOTIDE SEQUENCE [LARGE SCALE GENOMIC DNA]</scope>
    <source>
        <strain evidence="2">70B-A</strain>
    </source>
</reference>
<dbReference type="RefSeq" id="WP_125136645.1">
    <property type="nucleotide sequence ID" value="NZ_LR130778.1"/>
</dbReference>
<accession>A0A3P7PAV7</accession>
<dbReference type="KEGG" id="cbar:PATL70BA_1428"/>
<organism evidence="2 3">
    <name type="scientific">Petrocella atlantisensis</name>
    <dbReference type="NCBI Taxonomy" id="2173034"/>
    <lineage>
        <taxon>Bacteria</taxon>
        <taxon>Bacillati</taxon>
        <taxon>Bacillota</taxon>
        <taxon>Clostridia</taxon>
        <taxon>Lachnospirales</taxon>
        <taxon>Vallitaleaceae</taxon>
        <taxon>Petrocella</taxon>
    </lineage>
</organism>
<dbReference type="InterPro" id="IPR005094">
    <property type="entry name" value="Endonuclease_MobA/VirD2"/>
</dbReference>
<protein>
    <submittedName>
        <fullName evidence="2">Relaxase</fullName>
    </submittedName>
</protein>
<dbReference type="AlphaFoldDB" id="A0A3P7PAV7"/>